<organism evidence="2 3">
    <name type="scientific">Roseateles chitinivorans</name>
    <dbReference type="NCBI Taxonomy" id="2917965"/>
    <lineage>
        <taxon>Bacteria</taxon>
        <taxon>Pseudomonadati</taxon>
        <taxon>Pseudomonadota</taxon>
        <taxon>Betaproteobacteria</taxon>
        <taxon>Burkholderiales</taxon>
        <taxon>Sphaerotilaceae</taxon>
        <taxon>Roseateles</taxon>
    </lineage>
</organism>
<keyword evidence="3" id="KW-1185">Reference proteome</keyword>
<dbReference type="SUPFAM" id="SSF51120">
    <property type="entry name" value="beta-Roll"/>
    <property type="match status" value="1"/>
</dbReference>
<evidence type="ECO:0000256" key="1">
    <source>
        <dbReference type="SAM" id="MobiDB-lite"/>
    </source>
</evidence>
<dbReference type="Gene3D" id="2.60.40.10">
    <property type="entry name" value="Immunoglobulins"/>
    <property type="match status" value="2"/>
</dbReference>
<gene>
    <name evidence="2" type="ORF">CS062_11035</name>
</gene>
<feature type="compositionally biased region" description="Basic and acidic residues" evidence="1">
    <location>
        <begin position="270"/>
        <end position="284"/>
    </location>
</feature>
<evidence type="ECO:0000313" key="3">
    <source>
        <dbReference type="Proteomes" id="UP000231501"/>
    </source>
</evidence>
<sequence length="1777" mass="184869">MSTARSTAPVIQGPDSTSNRSDAVGATAHAAEPPSAVQTAHAAPVSPSSPAAGASLVPPGAPHRLRRDEAPAASVDDAEADLAQPETAAEPQETSAACVAPEASSQTTALDGETSGDCATPPTAANEEGRQAVPWVLMGLTLAGAALASDGGGGKGSAAPMPPALPGGDLPPRPPEPSHPTPLPPTRPDDTQQPGATSPQPGEPAAPQDPGHTEGPAQPQDPGHADDPVRPPDPGPTDDPAHPQDPGHTDEPIDPQEPGHTDDPINPQDPGHDDDPVHPQDPGHTDVPIDPQDPGHTDDPINPPDPGHIDDPINPPDPGHIDDPADPQDPVQPPDPVVPPEPIPLPPPLTLQLARDTGHSDADAITNDATIAVTGLAADATWEYSLDNGQTWRTGSGDAIAASAFGSDGAMTVLARQSNAGGTSSTTTLDFTLLTRMQDLDLLPTVGVQTTSTRTVDRDTFSTGVALTEDNFPLASRDVHELRLRIGGDALDLVNDRLLLDRTLKLDEDAHADDVVIGGLGNMAYRYDSATRTLVIGRTDGGPLSGEEAAFVTNGIRLYNAQARPHEGDRLLWLSAVDVAGNVSRESAIQVTVDLRVPSLDLNGAAAGLDTDVVTTSLAQPLSLWSTGSVLTHANPDATFRSVQVQLSGSAIGRDDMLSSTDGGNVTAIGSGATHFTVAGTEWRSVQAGDTLVFLLADGSEASTAQTQAMLASLTLQNTAAAPLQGARSYTITVVDHLDRTATATSTISYDTVGTVIDLNSREPGLDQSIAVTPGAPMAFAIGSPTRITVADDTAIVHLTLKFTSSVSGAFATDATRRELFGFIPAGSPDDLSRMYDLGKGNMAMDLGATLPGLRLFMEFNAVAGEPPTVTISSRPLEDPQIPFTPEQVVQILNALYYRCEANTATGSRTIEITATDRAGNVSAVAARTLIDVRTPDTPVVTLDRAGDSGLHNNDGVTAANGSDTAPLRLTGFAKAGSTVTVFDDRDADGSAGTGEMLGTAVAGSDGRWSLAYTGTALSDGAHRFVATADGRTSAACQVTIDTQSPPSLLTMGHALAPRPLLSGTTDANMAVTVEVDTDNDLSNGYEVRYATRSDATGHWAVDTATAKPASGLAREFAIGDTVQVKASTADLAGNVTVRTGSGSVAASMYSISDSHVIEGTSGSRDMVFMVTRSGDLTDAGSVRYALDRNASSASDLATDSGRDFQGIDSGEVRFEAGESSKMIRFSVSGDYYREVNEKLVVRLEAPAKGEISDGVGIGNINEIDINRLQAAYGLRDLNPRQNDFAIRVRRSSDNAEQDIGFDVNGELDRTALLDFVGRSVSDQGFVTRWYDQSGNGRDMSQTEATRQGVIVSEGVVVQRADGSAAISFNNGRNGTNNDYMVADGVAATDWKSAVVYAKVQSEGGADGTLFNLGDVDGGRLSACYPEATAGRGYVFDVNGYDGSARLTRALSASDALLGRSNDLVFEAHSGNADQGSASINYTDGRQVIFENGVRVISDGTLADQFQTGTEWKLAWHGLRAGVDTGYYQQAMYNEFLVFLDKEGTATPTVQSLLGTAGNDVLTYAGEAAVTRMDGLNGQDALYLSGAANLDFGAFSGGVKGLAQVWMDNGSANTLTLTSATVSANGMPSLTVRMDQGDAVVLDGRRIDHDAEQAQTVIVGSRFNDVLVSTERNDAMVGGAGADTFQWLKGQHGHDTVLDFTNAQGDRLDVTQLLQGFDAGLEAQYFNRTVDANGHAVLQIDADGHGDFAQADLTITLAQLSTTDAIAVLTSAGISVL</sequence>
<feature type="region of interest" description="Disordered" evidence="1">
    <location>
        <begin position="1"/>
        <end position="132"/>
    </location>
</feature>
<proteinExistence type="predicted"/>
<feature type="compositionally biased region" description="Pro residues" evidence="1">
    <location>
        <begin position="160"/>
        <end position="186"/>
    </location>
</feature>
<comment type="caution">
    <text evidence="2">The sequence shown here is derived from an EMBL/GenBank/DDBJ whole genome shotgun (WGS) entry which is preliminary data.</text>
</comment>
<protein>
    <submittedName>
        <fullName evidence="2">Uncharacterized protein</fullName>
    </submittedName>
</protein>
<accession>A0A2G9C9Q8</accession>
<dbReference type="InterPro" id="IPR013783">
    <property type="entry name" value="Ig-like_fold"/>
</dbReference>
<evidence type="ECO:0000313" key="2">
    <source>
        <dbReference type="EMBL" id="PIM53127.1"/>
    </source>
</evidence>
<dbReference type="Proteomes" id="UP000231501">
    <property type="component" value="Unassembled WGS sequence"/>
</dbReference>
<feature type="region of interest" description="Disordered" evidence="1">
    <location>
        <begin position="146"/>
        <end position="359"/>
    </location>
</feature>
<dbReference type="InterPro" id="IPR019960">
    <property type="entry name" value="T1SS_VCA0849"/>
</dbReference>
<feature type="compositionally biased region" description="Low complexity" evidence="1">
    <location>
        <begin position="42"/>
        <end position="58"/>
    </location>
</feature>
<dbReference type="Gene3D" id="2.60.40.2030">
    <property type="match status" value="1"/>
</dbReference>
<name>A0A2G9C9Q8_9BURK</name>
<dbReference type="SUPFAM" id="SSF141072">
    <property type="entry name" value="CalX-like"/>
    <property type="match status" value="1"/>
</dbReference>
<reference evidence="2 3" key="1">
    <citation type="submission" date="2017-11" db="EMBL/GenBank/DDBJ databases">
        <title>Draft genome sequence of Mitsuaria sp. HWN-4.</title>
        <authorList>
            <person name="Gundlapally S.R."/>
        </authorList>
    </citation>
    <scope>NUCLEOTIDE SEQUENCE [LARGE SCALE GENOMIC DNA]</scope>
    <source>
        <strain evidence="2 3">HWN-4</strain>
    </source>
</reference>
<feature type="compositionally biased region" description="Pro residues" evidence="1">
    <location>
        <begin position="330"/>
        <end position="349"/>
    </location>
</feature>
<dbReference type="Gene3D" id="2.150.10.10">
    <property type="entry name" value="Serralysin-like metalloprotease, C-terminal"/>
    <property type="match status" value="1"/>
</dbReference>
<dbReference type="InterPro" id="IPR038081">
    <property type="entry name" value="CalX-like_sf"/>
</dbReference>
<dbReference type="Gene3D" id="2.60.120.200">
    <property type="match status" value="1"/>
</dbReference>
<dbReference type="EMBL" id="PEOG01000025">
    <property type="protein sequence ID" value="PIM53127.1"/>
    <property type="molecule type" value="Genomic_DNA"/>
</dbReference>
<dbReference type="NCBIfam" id="TIGR03661">
    <property type="entry name" value="T1SS_VCA0849"/>
    <property type="match status" value="1"/>
</dbReference>
<feature type="compositionally biased region" description="Basic and acidic residues" evidence="1">
    <location>
        <begin position="239"/>
        <end position="263"/>
    </location>
</feature>
<dbReference type="InterPro" id="IPR011049">
    <property type="entry name" value="Serralysin-like_metalloprot_C"/>
</dbReference>